<name>A0A1M5X6V5_9CLOT</name>
<feature type="transmembrane region" description="Helical" evidence="1">
    <location>
        <begin position="245"/>
        <end position="267"/>
    </location>
</feature>
<keyword evidence="1" id="KW-0472">Membrane</keyword>
<dbReference type="OrthoDB" id="1901540at2"/>
<keyword evidence="1" id="KW-1133">Transmembrane helix</keyword>
<feature type="transmembrane region" description="Helical" evidence="1">
    <location>
        <begin position="86"/>
        <end position="104"/>
    </location>
</feature>
<sequence>MKKNLSSISIIKRLVKRDIKMSFIPFIFKMIPFYFVYILYNVLFIFSQRGYEIIDVKNTVFNIYKGCEYITNLVNQNLNSGFQFPIFWLLINAYILYVVGDYISNDMKCNGKYVLIRVGKIQYIYISKVIWASIAIIIYYGSLLAITCVLANLNYSGVYKIMSEHYNKIGSIELIAQVFILFSMTSIAVSAIFTALSFKIKSLYAFLVSIVLYATSVFVESKFFIGQHSIILRHVPFEYTHNFTILDSVVFTVITWSCFFIIGYKIIIKTDIF</sequence>
<feature type="transmembrane region" description="Helical" evidence="1">
    <location>
        <begin position="203"/>
        <end position="225"/>
    </location>
</feature>
<keyword evidence="1" id="KW-0812">Transmembrane</keyword>
<evidence type="ECO:0000256" key="1">
    <source>
        <dbReference type="SAM" id="Phobius"/>
    </source>
</evidence>
<organism evidence="2 3">
    <name type="scientific">Clostridium collagenovorans DSM 3089</name>
    <dbReference type="NCBI Taxonomy" id="1121306"/>
    <lineage>
        <taxon>Bacteria</taxon>
        <taxon>Bacillati</taxon>
        <taxon>Bacillota</taxon>
        <taxon>Clostridia</taxon>
        <taxon>Eubacteriales</taxon>
        <taxon>Clostridiaceae</taxon>
        <taxon>Clostridium</taxon>
    </lineage>
</organism>
<dbReference type="AlphaFoldDB" id="A0A1M5X6V5"/>
<dbReference type="Proteomes" id="UP000184526">
    <property type="component" value="Unassembled WGS sequence"/>
</dbReference>
<feature type="transmembrane region" description="Helical" evidence="1">
    <location>
        <begin position="21"/>
        <end position="40"/>
    </location>
</feature>
<dbReference type="STRING" id="1121306.SAMN02745196_02059"/>
<keyword evidence="3" id="KW-1185">Reference proteome</keyword>
<feature type="transmembrane region" description="Helical" evidence="1">
    <location>
        <begin position="125"/>
        <end position="154"/>
    </location>
</feature>
<evidence type="ECO:0000313" key="2">
    <source>
        <dbReference type="EMBL" id="SHH95557.1"/>
    </source>
</evidence>
<feature type="transmembrane region" description="Helical" evidence="1">
    <location>
        <begin position="174"/>
        <end position="196"/>
    </location>
</feature>
<reference evidence="2 3" key="1">
    <citation type="submission" date="2016-11" db="EMBL/GenBank/DDBJ databases">
        <authorList>
            <person name="Jaros S."/>
            <person name="Januszkiewicz K."/>
            <person name="Wedrychowicz H."/>
        </authorList>
    </citation>
    <scope>NUCLEOTIDE SEQUENCE [LARGE SCALE GENOMIC DNA]</scope>
    <source>
        <strain evidence="2 3">DSM 3089</strain>
    </source>
</reference>
<dbReference type="EMBL" id="FQXP01000007">
    <property type="protein sequence ID" value="SHH95557.1"/>
    <property type="molecule type" value="Genomic_DNA"/>
</dbReference>
<accession>A0A1M5X6V5</accession>
<evidence type="ECO:0008006" key="4">
    <source>
        <dbReference type="Google" id="ProtNLM"/>
    </source>
</evidence>
<evidence type="ECO:0000313" key="3">
    <source>
        <dbReference type="Proteomes" id="UP000184526"/>
    </source>
</evidence>
<dbReference type="RefSeq" id="WP_072831931.1">
    <property type="nucleotide sequence ID" value="NZ_FQXP01000007.1"/>
</dbReference>
<proteinExistence type="predicted"/>
<protein>
    <recommendedName>
        <fullName evidence="4">ABC-2 family transporter protein</fullName>
    </recommendedName>
</protein>
<gene>
    <name evidence="2" type="ORF">SAMN02745196_02059</name>
</gene>